<dbReference type="PROSITE" id="PS50968">
    <property type="entry name" value="BIOTINYL_LIPOYL"/>
    <property type="match status" value="1"/>
</dbReference>
<accession>A0A9X2VW98</accession>
<protein>
    <recommendedName>
        <fullName evidence="2 8">Biotin carboxyl carrier protein of acetyl-CoA carboxylase</fullName>
    </recommendedName>
</protein>
<keyword evidence="4 8" id="KW-0276">Fatty acid metabolism</keyword>
<comment type="caution">
    <text evidence="10">The sequence shown here is derived from an EMBL/GenBank/DDBJ whole genome shotgun (WGS) entry which is preliminary data.</text>
</comment>
<comment type="pathway">
    <text evidence="1 8">Lipid metabolism; fatty acid biosynthesis.</text>
</comment>
<dbReference type="GO" id="GO:0009317">
    <property type="term" value="C:acetyl-CoA carboxylase complex"/>
    <property type="evidence" value="ECO:0007669"/>
    <property type="project" value="InterPro"/>
</dbReference>
<dbReference type="PROSITE" id="PS00188">
    <property type="entry name" value="BIOTIN"/>
    <property type="match status" value="1"/>
</dbReference>
<evidence type="ECO:0000313" key="11">
    <source>
        <dbReference type="Proteomes" id="UP001141259"/>
    </source>
</evidence>
<reference evidence="10" key="1">
    <citation type="submission" date="2022-08" db="EMBL/GenBank/DDBJ databases">
        <authorList>
            <person name="Tistechok S."/>
            <person name="Samborskyy M."/>
            <person name="Roman I."/>
        </authorList>
    </citation>
    <scope>NUCLEOTIDE SEQUENCE</scope>
    <source>
        <strain evidence="10">DSM 103496</strain>
    </source>
</reference>
<organism evidence="10 11">
    <name type="scientific">Umezawaea endophytica</name>
    <dbReference type="NCBI Taxonomy" id="1654476"/>
    <lineage>
        <taxon>Bacteria</taxon>
        <taxon>Bacillati</taxon>
        <taxon>Actinomycetota</taxon>
        <taxon>Actinomycetes</taxon>
        <taxon>Pseudonocardiales</taxon>
        <taxon>Pseudonocardiaceae</taxon>
        <taxon>Umezawaea</taxon>
    </lineage>
</organism>
<dbReference type="InterPro" id="IPR050709">
    <property type="entry name" value="Biotin_Carboxyl_Carrier/Decarb"/>
</dbReference>
<name>A0A9X2VW98_9PSEU</name>
<keyword evidence="5 8" id="KW-0443">Lipid metabolism</keyword>
<keyword evidence="6 8" id="KW-0275">Fatty acid biosynthesis</keyword>
<evidence type="ECO:0000256" key="6">
    <source>
        <dbReference type="ARBA" id="ARBA00023160"/>
    </source>
</evidence>
<keyword evidence="7 8" id="KW-0092">Biotin</keyword>
<evidence type="ECO:0000259" key="9">
    <source>
        <dbReference type="PROSITE" id="PS50968"/>
    </source>
</evidence>
<dbReference type="Proteomes" id="UP001141259">
    <property type="component" value="Unassembled WGS sequence"/>
</dbReference>
<dbReference type="InterPro" id="IPR001882">
    <property type="entry name" value="Biotin_BS"/>
</dbReference>
<evidence type="ECO:0000256" key="2">
    <source>
        <dbReference type="ARBA" id="ARBA00017562"/>
    </source>
</evidence>
<dbReference type="EMBL" id="JANYMP010000041">
    <property type="protein sequence ID" value="MCS7484105.1"/>
    <property type="molecule type" value="Genomic_DNA"/>
</dbReference>
<dbReference type="CDD" id="cd06850">
    <property type="entry name" value="biotinyl_domain"/>
    <property type="match status" value="1"/>
</dbReference>
<comment type="function">
    <text evidence="8">This protein is a component of the acetyl coenzyme A carboxylase complex; first, biotin carboxylase catalyzes the carboxylation of the carrier protein and then the transcarboxylase transfers the carboxyl group to form malonyl-CoA.</text>
</comment>
<dbReference type="GO" id="GO:0003989">
    <property type="term" value="F:acetyl-CoA carboxylase activity"/>
    <property type="evidence" value="ECO:0007669"/>
    <property type="project" value="InterPro"/>
</dbReference>
<sequence>MDDDPAVLAALSRVVGEMTRGVAHPPRRIDITFGAARIEVDWGERPSDDRPAVRPAAVEEDQAPNTHQVCAPVVGTFYAAPEPGAAPFVAVGDVVEAGQQVAIVEAMKLMNAVEATMSGRVVRVLASDCQPVEYGQPLLLLEPV</sequence>
<dbReference type="InterPro" id="IPR000089">
    <property type="entry name" value="Biotin_lipoyl"/>
</dbReference>
<dbReference type="GO" id="GO:0006633">
    <property type="term" value="P:fatty acid biosynthetic process"/>
    <property type="evidence" value="ECO:0007669"/>
    <property type="project" value="UniProtKB-KW"/>
</dbReference>
<dbReference type="InterPro" id="IPR001249">
    <property type="entry name" value="AcCoA_biotinCC"/>
</dbReference>
<evidence type="ECO:0000256" key="3">
    <source>
        <dbReference type="ARBA" id="ARBA00022516"/>
    </source>
</evidence>
<dbReference type="InterPro" id="IPR011053">
    <property type="entry name" value="Single_hybrid_motif"/>
</dbReference>
<proteinExistence type="predicted"/>
<dbReference type="PANTHER" id="PTHR45266:SF3">
    <property type="entry name" value="OXALOACETATE DECARBOXYLASE ALPHA CHAIN"/>
    <property type="match status" value="1"/>
</dbReference>
<dbReference type="SUPFAM" id="SSF51230">
    <property type="entry name" value="Single hybrid motif"/>
    <property type="match status" value="1"/>
</dbReference>
<dbReference type="Pfam" id="PF00364">
    <property type="entry name" value="Biotin_lipoyl"/>
    <property type="match status" value="1"/>
</dbReference>
<evidence type="ECO:0000256" key="1">
    <source>
        <dbReference type="ARBA" id="ARBA00005194"/>
    </source>
</evidence>
<evidence type="ECO:0000256" key="4">
    <source>
        <dbReference type="ARBA" id="ARBA00022832"/>
    </source>
</evidence>
<evidence type="ECO:0000256" key="5">
    <source>
        <dbReference type="ARBA" id="ARBA00023098"/>
    </source>
</evidence>
<feature type="domain" description="Lipoyl-binding" evidence="9">
    <location>
        <begin position="66"/>
        <end position="142"/>
    </location>
</feature>
<dbReference type="RefSeq" id="WP_259629559.1">
    <property type="nucleotide sequence ID" value="NZ_JANYMP010000041.1"/>
</dbReference>
<dbReference type="Gene3D" id="2.40.50.100">
    <property type="match status" value="1"/>
</dbReference>
<gene>
    <name evidence="10" type="ORF">NZH93_45345</name>
</gene>
<keyword evidence="11" id="KW-1185">Reference proteome</keyword>
<evidence type="ECO:0000313" key="10">
    <source>
        <dbReference type="EMBL" id="MCS7484105.1"/>
    </source>
</evidence>
<dbReference type="PANTHER" id="PTHR45266">
    <property type="entry name" value="OXALOACETATE DECARBOXYLASE ALPHA CHAIN"/>
    <property type="match status" value="1"/>
</dbReference>
<dbReference type="AlphaFoldDB" id="A0A9X2VW98"/>
<dbReference type="PRINTS" id="PR01071">
    <property type="entry name" value="ACOABIOTINCC"/>
</dbReference>
<evidence type="ECO:0000256" key="8">
    <source>
        <dbReference type="RuleBase" id="RU364072"/>
    </source>
</evidence>
<evidence type="ECO:0000256" key="7">
    <source>
        <dbReference type="ARBA" id="ARBA00023267"/>
    </source>
</evidence>
<keyword evidence="3 8" id="KW-0444">Lipid biosynthesis</keyword>